<dbReference type="AlphaFoldDB" id="A0A3D9SXS0"/>
<dbReference type="SUPFAM" id="SSF64288">
    <property type="entry name" value="Chorismate lyase-like"/>
    <property type="match status" value="1"/>
</dbReference>
<dbReference type="SMART" id="SM00866">
    <property type="entry name" value="UTRA"/>
    <property type="match status" value="1"/>
</dbReference>
<name>A0A3D9SXS0_9ACTN</name>
<gene>
    <name evidence="3" type="ORF">DFJ69_5890</name>
</gene>
<dbReference type="GO" id="GO:0003677">
    <property type="term" value="F:DNA binding"/>
    <property type="evidence" value="ECO:0007669"/>
    <property type="project" value="InterPro"/>
</dbReference>
<proteinExistence type="predicted"/>
<evidence type="ECO:0000313" key="4">
    <source>
        <dbReference type="Proteomes" id="UP000256661"/>
    </source>
</evidence>
<evidence type="ECO:0000256" key="1">
    <source>
        <dbReference type="SAM" id="MobiDB-lite"/>
    </source>
</evidence>
<dbReference type="InterPro" id="IPR011663">
    <property type="entry name" value="UTRA"/>
</dbReference>
<dbReference type="Gene3D" id="3.40.1410.10">
    <property type="entry name" value="Chorismate lyase-like"/>
    <property type="match status" value="1"/>
</dbReference>
<dbReference type="InterPro" id="IPR050679">
    <property type="entry name" value="Bact_HTH_transcr_reg"/>
</dbReference>
<evidence type="ECO:0000259" key="2">
    <source>
        <dbReference type="SMART" id="SM00866"/>
    </source>
</evidence>
<organism evidence="3 4">
    <name type="scientific">Thermomonospora umbrina</name>
    <dbReference type="NCBI Taxonomy" id="111806"/>
    <lineage>
        <taxon>Bacteria</taxon>
        <taxon>Bacillati</taxon>
        <taxon>Actinomycetota</taxon>
        <taxon>Actinomycetes</taxon>
        <taxon>Streptosporangiales</taxon>
        <taxon>Thermomonosporaceae</taxon>
        <taxon>Thermomonospora</taxon>
    </lineage>
</organism>
<comment type="caution">
    <text evidence="3">The sequence shown here is derived from an EMBL/GenBank/DDBJ whole genome shotgun (WGS) entry which is preliminary data.</text>
</comment>
<dbReference type="Proteomes" id="UP000256661">
    <property type="component" value="Unassembled WGS sequence"/>
</dbReference>
<keyword evidence="4" id="KW-1185">Reference proteome</keyword>
<protein>
    <submittedName>
        <fullName evidence="3">UTRA domain-containing protein</fullName>
    </submittedName>
</protein>
<dbReference type="RefSeq" id="WP_211328835.1">
    <property type="nucleotide sequence ID" value="NZ_QTTT01000001.1"/>
</dbReference>
<dbReference type="GO" id="GO:0045892">
    <property type="term" value="P:negative regulation of DNA-templated transcription"/>
    <property type="evidence" value="ECO:0007669"/>
    <property type="project" value="TreeGrafter"/>
</dbReference>
<dbReference type="PANTHER" id="PTHR44846">
    <property type="entry name" value="MANNOSYL-D-GLYCERATE TRANSPORT/METABOLISM SYSTEM REPRESSOR MNGR-RELATED"/>
    <property type="match status" value="1"/>
</dbReference>
<evidence type="ECO:0000313" key="3">
    <source>
        <dbReference type="EMBL" id="REF00358.1"/>
    </source>
</evidence>
<sequence>MWVANSLPYLTPRTSDAPDPWAQEAAQAGGAGTQRLREVTETSPPPAVADALQLPTGMPAVVRRRVMLLDDTPVELTDSWYPASFASGTPLAEQRKIKGGAVALLSELGYHAHEVLEDIAFRPATAPEAELLHRPEGTPVIVLRRTVLTQEGTPFEVSVMTMLAEGRLLRYRLTVG</sequence>
<dbReference type="EMBL" id="QTTT01000001">
    <property type="protein sequence ID" value="REF00358.1"/>
    <property type="molecule type" value="Genomic_DNA"/>
</dbReference>
<feature type="region of interest" description="Disordered" evidence="1">
    <location>
        <begin position="13"/>
        <end position="46"/>
    </location>
</feature>
<dbReference type="Pfam" id="PF07702">
    <property type="entry name" value="UTRA"/>
    <property type="match status" value="1"/>
</dbReference>
<reference evidence="3 4" key="1">
    <citation type="submission" date="2018-08" db="EMBL/GenBank/DDBJ databases">
        <title>Sequencing the genomes of 1000 actinobacteria strains.</title>
        <authorList>
            <person name="Klenk H.-P."/>
        </authorList>
    </citation>
    <scope>NUCLEOTIDE SEQUENCE [LARGE SCALE GENOMIC DNA]</scope>
    <source>
        <strain evidence="3 4">DSM 43927</strain>
    </source>
</reference>
<dbReference type="PANTHER" id="PTHR44846:SF17">
    <property type="entry name" value="GNTR-FAMILY TRANSCRIPTIONAL REGULATOR"/>
    <property type="match status" value="1"/>
</dbReference>
<feature type="domain" description="UbiC transcription regulator-associated" evidence="2">
    <location>
        <begin position="27"/>
        <end position="167"/>
    </location>
</feature>
<dbReference type="InterPro" id="IPR028978">
    <property type="entry name" value="Chorismate_lyase_/UTRA_dom_sf"/>
</dbReference>
<accession>A0A3D9SXS0</accession>